<feature type="region of interest" description="Disordered" evidence="1">
    <location>
        <begin position="305"/>
        <end position="334"/>
    </location>
</feature>
<reference evidence="2 3" key="1">
    <citation type="submission" date="2019-03" db="EMBL/GenBank/DDBJ databases">
        <title>Draft genome sequences of novel Actinobacteria.</title>
        <authorList>
            <person name="Sahin N."/>
            <person name="Ay H."/>
            <person name="Saygin H."/>
        </authorList>
    </citation>
    <scope>NUCLEOTIDE SEQUENCE [LARGE SCALE GENOMIC DNA]</scope>
    <source>
        <strain evidence="2 3">6K102</strain>
    </source>
</reference>
<comment type="caution">
    <text evidence="2">The sequence shown here is derived from an EMBL/GenBank/DDBJ whole genome shotgun (WGS) entry which is preliminary data.</text>
</comment>
<keyword evidence="3" id="KW-1185">Reference proteome</keyword>
<protein>
    <recommendedName>
        <fullName evidence="4">DUF748 domain-containing protein</fullName>
    </recommendedName>
</protein>
<feature type="region of interest" description="Disordered" evidence="1">
    <location>
        <begin position="36"/>
        <end position="83"/>
    </location>
</feature>
<dbReference type="Proteomes" id="UP000295136">
    <property type="component" value="Unassembled WGS sequence"/>
</dbReference>
<dbReference type="RefSeq" id="WP_132637153.1">
    <property type="nucleotide sequence ID" value="NZ_SMLD01000126.1"/>
</dbReference>
<gene>
    <name evidence="2" type="ORF">E1295_34520</name>
</gene>
<name>A0A4R5ES78_9ACTN</name>
<feature type="compositionally biased region" description="Low complexity" evidence="1">
    <location>
        <begin position="36"/>
        <end position="49"/>
    </location>
</feature>
<dbReference type="AlphaFoldDB" id="A0A4R5ES78"/>
<sequence length="334" mass="34802">MNTPVKIGSYVLGLAVVFGGALGAGKVVGPVATSATSATSSTGATPAPGDHSAMAAPTASAKHDDHATQQAADHTPGGLQVSENGYTLTSLTTKIRPGEPADFRFTVTGPDGRPVTGYEVQHDKKMHLIVVSRDLSTFQHVHPEMASDGTWSVKITFPKAGAYRAFADFAPTGGDALTLGTDLSVAGDYEPESLPPVTRTSTVDGYTVTLDGDLRPGRSSELTLKVTKDGEPVTDLQPYLGAYGHLVALRANDLAYLHVHPDGEPGDGKTAAGPDIVFYAEVPSDGDYRLFLDFKHDGKVRTADFTLGGGNQAAEPRRTPATTSGGHDDDGHGH</sequence>
<accession>A0A4R5ES78</accession>
<organism evidence="2 3">
    <name type="scientific">Nonomuraea mesophila</name>
    <dbReference type="NCBI Taxonomy" id="2530382"/>
    <lineage>
        <taxon>Bacteria</taxon>
        <taxon>Bacillati</taxon>
        <taxon>Actinomycetota</taxon>
        <taxon>Actinomycetes</taxon>
        <taxon>Streptosporangiales</taxon>
        <taxon>Streptosporangiaceae</taxon>
        <taxon>Nonomuraea</taxon>
    </lineage>
</organism>
<evidence type="ECO:0000256" key="1">
    <source>
        <dbReference type="SAM" id="MobiDB-lite"/>
    </source>
</evidence>
<dbReference type="EMBL" id="SMLD01000126">
    <property type="protein sequence ID" value="TDE37614.1"/>
    <property type="molecule type" value="Genomic_DNA"/>
</dbReference>
<proteinExistence type="predicted"/>
<evidence type="ECO:0000313" key="2">
    <source>
        <dbReference type="EMBL" id="TDE37614.1"/>
    </source>
</evidence>
<evidence type="ECO:0008006" key="4">
    <source>
        <dbReference type="Google" id="ProtNLM"/>
    </source>
</evidence>
<evidence type="ECO:0000313" key="3">
    <source>
        <dbReference type="Proteomes" id="UP000295136"/>
    </source>
</evidence>